<keyword evidence="7 15" id="KW-0695">RNA-directed DNA polymerase</keyword>
<evidence type="ECO:0000259" key="13">
    <source>
        <dbReference type="Pfam" id="PF22936"/>
    </source>
</evidence>
<evidence type="ECO:0000313" key="15">
    <source>
        <dbReference type="EMBL" id="GEU34909.1"/>
    </source>
</evidence>
<feature type="region of interest" description="Disordered" evidence="11">
    <location>
        <begin position="71"/>
        <end position="93"/>
    </location>
</feature>
<keyword evidence="4" id="KW-0378">Hydrolase</keyword>
<protein>
    <submittedName>
        <fullName evidence="15">Putative reverse transcriptase domain-containing protein</fullName>
    </submittedName>
</protein>
<feature type="domain" description="Tf2-1-like SH3-like" evidence="14">
    <location>
        <begin position="864"/>
        <end position="928"/>
    </location>
</feature>
<dbReference type="PANTHER" id="PTHR37984">
    <property type="entry name" value="PROTEIN CBG26694"/>
    <property type="match status" value="1"/>
</dbReference>
<dbReference type="InterPro" id="IPR041588">
    <property type="entry name" value="Integrase_H2C2"/>
</dbReference>
<dbReference type="Pfam" id="PF17921">
    <property type="entry name" value="Integrase_H2C2"/>
    <property type="match status" value="1"/>
</dbReference>
<dbReference type="GO" id="GO:0004190">
    <property type="term" value="F:aspartic-type endopeptidase activity"/>
    <property type="evidence" value="ECO:0007669"/>
    <property type="project" value="UniProtKB-KW"/>
</dbReference>
<feature type="compositionally biased region" description="Basic and acidic residues" evidence="11">
    <location>
        <begin position="245"/>
        <end position="259"/>
    </location>
</feature>
<dbReference type="GO" id="GO:0015074">
    <property type="term" value="P:DNA integration"/>
    <property type="evidence" value="ECO:0007669"/>
    <property type="project" value="UniProtKB-KW"/>
</dbReference>
<dbReference type="GO" id="GO:0003677">
    <property type="term" value="F:DNA binding"/>
    <property type="evidence" value="ECO:0007669"/>
    <property type="project" value="UniProtKB-KW"/>
</dbReference>
<keyword evidence="5" id="KW-0460">Magnesium</keyword>
<dbReference type="CDD" id="cd01647">
    <property type="entry name" value="RT_LTR"/>
    <property type="match status" value="1"/>
</dbReference>
<keyword evidence="3" id="KW-0064">Aspartyl protease</keyword>
<feature type="compositionally biased region" description="Basic and acidic residues" evidence="11">
    <location>
        <begin position="359"/>
        <end position="374"/>
    </location>
</feature>
<dbReference type="GO" id="GO:0046872">
    <property type="term" value="F:metal ion binding"/>
    <property type="evidence" value="ECO:0007669"/>
    <property type="project" value="UniProtKB-KW"/>
</dbReference>
<dbReference type="InterPro" id="IPR043128">
    <property type="entry name" value="Rev_trsase/Diguanyl_cyclase"/>
</dbReference>
<feature type="compositionally biased region" description="Pro residues" evidence="11">
    <location>
        <begin position="230"/>
        <end position="242"/>
    </location>
</feature>
<keyword evidence="8" id="KW-0239">DNA-directed DNA polymerase</keyword>
<feature type="domain" description="Integrase zinc-binding" evidence="12">
    <location>
        <begin position="732"/>
        <end position="775"/>
    </location>
</feature>
<sequence>MASLPKWRFCIRNGGSEKMLKDTPYELLEDDEKKQLGKNNEAKMTFFNDIPRKEYERVFICKTGKELLKKVTKEQTSNDSDSKGGSDEDVDEQEAEAFNLTARNSVSSFARVINSGVAIDLVMPPIGLEEAVEIALGTNEDDWIVDSGGTKHMTENRRLFTSFKAYDGGHVVFGSNLKRKTLIPLRPIFWGVTDWHQEPREELAKERSPGVVVYEYDRLSMQPVALPSPDYVPGPEQPPSPDCVPSERDADIRRDDDNNHGLGNHKRRQVPTQREVVGQDVAYAMPWTALKRMITDKHYPRDEIKKLESEYWNLKERVERYVSGIPDMIHGSVKASKPQSMQEAIEFATEMMDKKMLTQVERQSENKRKFKDTSRNNQNQHQPFSMNNVARAYTVGPGDKRPYGGTKPLCSKCNYHHERPCAQKSDCPKLKNRNQGNRARNGNVVARTYVVGTAETNPNSNVVTDVTTRKAGDKLKEKRLEDVPIVQEFPEDLSARAPYRLAPSEMKELSDQLKELSDKGFIRPSSSPWGALVLFVKKKDGSSWICIDYWVLNKLTVKNRYPLPRIDDLFNQLQASGVYSKIDQRSDPAKIESIKDWASPKNATKIRQFLDLAGYYRRLIEGFLKIAKPMTKLTQKNVKFNWGDKEEATFQLIKQKLCSAPILALPEGSKDFIHLGKANVVADALSKKERIKPLPVRALVITIEKPMKEKLEPRADGTLCLNNKIWLPCYGDLRTLIMHESYKSKYSVHPSSDKMYEDMKLLYWWPNMKENISTYERQLPLVEFSYNNNYHASIKAALLEALYGRKCRSPICWAEVRDAQLTGPKLIHDTTEKIVQIKQRIQAARDREKSCIDVGRKPLEFQVGDRVILKVSPWKGVVHFGKRGKLNPRYIRLFKVLAKVGTVIYRLKLSKQLSRVHNTFHVSNLKKCLPDEPLVISLDEVHIDDKLHFVEEPVEIMFRKVNRLKRSLLKEVSAALHNNRTLDKCRILSLADKATLTGEDCNNPLFQDTYNANVSKHLHIKGTLHLMRSLPPPREEESTYTLLQDLYLNHTR</sequence>
<keyword evidence="1" id="KW-0645">Protease</keyword>
<keyword evidence="10" id="KW-0233">DNA recombination</keyword>
<organism evidence="15">
    <name type="scientific">Tanacetum cinerariifolium</name>
    <name type="common">Dalmatian daisy</name>
    <name type="synonym">Chrysanthemum cinerariifolium</name>
    <dbReference type="NCBI Taxonomy" id="118510"/>
    <lineage>
        <taxon>Eukaryota</taxon>
        <taxon>Viridiplantae</taxon>
        <taxon>Streptophyta</taxon>
        <taxon>Embryophyta</taxon>
        <taxon>Tracheophyta</taxon>
        <taxon>Spermatophyta</taxon>
        <taxon>Magnoliopsida</taxon>
        <taxon>eudicotyledons</taxon>
        <taxon>Gunneridae</taxon>
        <taxon>Pentapetalae</taxon>
        <taxon>asterids</taxon>
        <taxon>campanulids</taxon>
        <taxon>Asterales</taxon>
        <taxon>Asteraceae</taxon>
        <taxon>Asteroideae</taxon>
        <taxon>Anthemideae</taxon>
        <taxon>Anthemidinae</taxon>
        <taxon>Tanacetum</taxon>
    </lineage>
</organism>
<keyword evidence="9" id="KW-0238">DNA-binding</keyword>
<evidence type="ECO:0000256" key="9">
    <source>
        <dbReference type="ARBA" id="ARBA00023125"/>
    </source>
</evidence>
<dbReference type="Pfam" id="PF22936">
    <property type="entry name" value="Pol_BBD"/>
    <property type="match status" value="1"/>
</dbReference>
<evidence type="ECO:0000256" key="8">
    <source>
        <dbReference type="ARBA" id="ARBA00022932"/>
    </source>
</evidence>
<evidence type="ECO:0000259" key="12">
    <source>
        <dbReference type="Pfam" id="PF17921"/>
    </source>
</evidence>
<comment type="caution">
    <text evidence="15">The sequence shown here is derived from an EMBL/GenBank/DDBJ whole genome shotgun (WGS) entry which is preliminary data.</text>
</comment>
<dbReference type="GO" id="GO:0003887">
    <property type="term" value="F:DNA-directed DNA polymerase activity"/>
    <property type="evidence" value="ECO:0007669"/>
    <property type="project" value="UniProtKB-KW"/>
</dbReference>
<evidence type="ECO:0000256" key="1">
    <source>
        <dbReference type="ARBA" id="ARBA00022670"/>
    </source>
</evidence>
<evidence type="ECO:0000256" key="2">
    <source>
        <dbReference type="ARBA" id="ARBA00022723"/>
    </source>
</evidence>
<name>A0A6L2JDP3_TANCI</name>
<keyword evidence="6" id="KW-0229">DNA integration</keyword>
<dbReference type="InterPro" id="IPR056924">
    <property type="entry name" value="SH3_Tf2-1"/>
</dbReference>
<evidence type="ECO:0000256" key="5">
    <source>
        <dbReference type="ARBA" id="ARBA00022842"/>
    </source>
</evidence>
<keyword evidence="8" id="KW-0548">Nucleotidyltransferase</keyword>
<keyword evidence="2" id="KW-0479">Metal-binding</keyword>
<dbReference type="GO" id="GO:0003964">
    <property type="term" value="F:RNA-directed DNA polymerase activity"/>
    <property type="evidence" value="ECO:0007669"/>
    <property type="project" value="UniProtKB-KW"/>
</dbReference>
<dbReference type="SUPFAM" id="SSF56672">
    <property type="entry name" value="DNA/RNA polymerases"/>
    <property type="match status" value="1"/>
</dbReference>
<dbReference type="InterPro" id="IPR050951">
    <property type="entry name" value="Retrovirus_Pol_polyprotein"/>
</dbReference>
<keyword evidence="8" id="KW-0808">Transferase</keyword>
<feature type="region of interest" description="Disordered" evidence="11">
    <location>
        <begin position="359"/>
        <end position="388"/>
    </location>
</feature>
<evidence type="ECO:0000256" key="4">
    <source>
        <dbReference type="ARBA" id="ARBA00022801"/>
    </source>
</evidence>
<dbReference type="FunFam" id="3.30.70.270:FF:000020">
    <property type="entry name" value="Transposon Tf2-6 polyprotein-like Protein"/>
    <property type="match status" value="1"/>
</dbReference>
<evidence type="ECO:0000256" key="10">
    <source>
        <dbReference type="ARBA" id="ARBA00023172"/>
    </source>
</evidence>
<proteinExistence type="predicted"/>
<evidence type="ECO:0000256" key="11">
    <source>
        <dbReference type="SAM" id="MobiDB-lite"/>
    </source>
</evidence>
<evidence type="ECO:0000256" key="6">
    <source>
        <dbReference type="ARBA" id="ARBA00022908"/>
    </source>
</evidence>
<dbReference type="InterPro" id="IPR054722">
    <property type="entry name" value="PolX-like_BBD"/>
</dbReference>
<feature type="domain" description="Retrovirus-related Pol polyprotein from transposon TNT 1-94-like beta-barrel" evidence="13">
    <location>
        <begin position="143"/>
        <end position="176"/>
    </location>
</feature>
<evidence type="ECO:0000256" key="7">
    <source>
        <dbReference type="ARBA" id="ARBA00022918"/>
    </source>
</evidence>
<dbReference type="Pfam" id="PF24626">
    <property type="entry name" value="SH3_Tf2-1"/>
    <property type="match status" value="1"/>
</dbReference>
<evidence type="ECO:0000256" key="3">
    <source>
        <dbReference type="ARBA" id="ARBA00022750"/>
    </source>
</evidence>
<feature type="region of interest" description="Disordered" evidence="11">
    <location>
        <begin position="225"/>
        <end position="272"/>
    </location>
</feature>
<gene>
    <name evidence="15" type="ORF">Tci_006887</name>
</gene>
<dbReference type="InterPro" id="IPR043502">
    <property type="entry name" value="DNA/RNA_pol_sf"/>
</dbReference>
<dbReference type="GO" id="GO:0006508">
    <property type="term" value="P:proteolysis"/>
    <property type="evidence" value="ECO:0007669"/>
    <property type="project" value="UniProtKB-KW"/>
</dbReference>
<dbReference type="PANTHER" id="PTHR37984:SF5">
    <property type="entry name" value="PROTEIN NYNRIN-LIKE"/>
    <property type="match status" value="1"/>
</dbReference>
<evidence type="ECO:0000259" key="14">
    <source>
        <dbReference type="Pfam" id="PF24626"/>
    </source>
</evidence>
<dbReference type="EMBL" id="BKCJ010000631">
    <property type="protein sequence ID" value="GEU34909.1"/>
    <property type="molecule type" value="Genomic_DNA"/>
</dbReference>
<dbReference type="GO" id="GO:0006310">
    <property type="term" value="P:DNA recombination"/>
    <property type="evidence" value="ECO:0007669"/>
    <property type="project" value="UniProtKB-KW"/>
</dbReference>
<feature type="compositionally biased region" description="Polar residues" evidence="11">
    <location>
        <begin position="375"/>
        <end position="388"/>
    </location>
</feature>
<dbReference type="Gene3D" id="1.10.340.70">
    <property type="match status" value="1"/>
</dbReference>
<accession>A0A6L2JDP3</accession>
<dbReference type="Gene3D" id="3.30.70.270">
    <property type="match status" value="2"/>
</dbReference>
<dbReference type="Gene3D" id="3.10.10.10">
    <property type="entry name" value="HIV Type 1 Reverse Transcriptase, subunit A, domain 1"/>
    <property type="match status" value="1"/>
</dbReference>
<reference evidence="15" key="1">
    <citation type="journal article" date="2019" name="Sci. Rep.">
        <title>Draft genome of Tanacetum cinerariifolium, the natural source of mosquito coil.</title>
        <authorList>
            <person name="Yamashiro T."/>
            <person name="Shiraishi A."/>
            <person name="Satake H."/>
            <person name="Nakayama K."/>
        </authorList>
    </citation>
    <scope>NUCLEOTIDE SEQUENCE</scope>
</reference>
<dbReference type="AlphaFoldDB" id="A0A6L2JDP3"/>